<dbReference type="GO" id="GO:0008270">
    <property type="term" value="F:zinc ion binding"/>
    <property type="evidence" value="ECO:0007669"/>
    <property type="project" value="InterPro"/>
</dbReference>
<evidence type="ECO:0000256" key="5">
    <source>
        <dbReference type="ARBA" id="ARBA00023125"/>
    </source>
</evidence>
<accession>A0A2B7Z4H8</accession>
<evidence type="ECO:0000259" key="9">
    <source>
        <dbReference type="PROSITE" id="PS50048"/>
    </source>
</evidence>
<dbReference type="PANTHER" id="PTHR31313:SF81">
    <property type="entry name" value="TY1 ENHANCER ACTIVATOR"/>
    <property type="match status" value="1"/>
</dbReference>
<sequence length="637" mass="71739">MAETGQTSSQRRESWSSRQLACLSCRRKKVKCQPDPAGSSSCGLCAKLQKECYVPEFDERRRTHNKALIDKLRAENARLKAELEDHRTFCLMNDHLDGANDTVLSRQEYSTEFGGLFNNPSPFDGTATSSTSSRSDNMIVRLCGGQRQLNSDRVGRLRFFGPTSSLHLMESVTSSILARESSGINSTSWQEDFPLEVQDYLLDLYWRFHHKVLPCIHKEAFLRDMKNGDTKYCSPLLVYCMLTRAAAISNQPGLRALALAEDADDDAPYLVRKCVQLLETELDAPGITTAQSLQLLSEMHCAISHDTKGWMYAGGAGRLAYELGLHRNSENFDTHLSDLDLQVRQIVFWSCFNLDRYWSLYLGRPQFIKLEDIDAKRPDGTRSDISVEVKMSVAWTSLLEIIGLICDILNGIHTPRHRMETLDQRLRDWNASLDPTFYYSPVQEPPVFLLHMQYAAAMILLHRPLAQFGKDSSVRSSAGEISRQICVDNACLIAQYAQEYYEQHGSVFTMSWIALHIVATAATTLIANIAERRNGGLGMDQQLDSLRKCLGTLNELEKSHVVTRRVRKVIQQAIRLLNLDATINIGATGLNVASLLSGPLPFSLATPNQENRQFPLFDLLPSGPQFDMLNSFESYFT</sequence>
<organism evidence="10 11">
    <name type="scientific">Polytolypa hystricis (strain UAMH7299)</name>
    <dbReference type="NCBI Taxonomy" id="1447883"/>
    <lineage>
        <taxon>Eukaryota</taxon>
        <taxon>Fungi</taxon>
        <taxon>Dikarya</taxon>
        <taxon>Ascomycota</taxon>
        <taxon>Pezizomycotina</taxon>
        <taxon>Eurotiomycetes</taxon>
        <taxon>Eurotiomycetidae</taxon>
        <taxon>Onygenales</taxon>
        <taxon>Onygenales incertae sedis</taxon>
        <taxon>Polytolypa</taxon>
    </lineage>
</organism>
<feature type="coiled-coil region" evidence="8">
    <location>
        <begin position="62"/>
        <end position="89"/>
    </location>
</feature>
<evidence type="ECO:0000256" key="7">
    <source>
        <dbReference type="ARBA" id="ARBA00023242"/>
    </source>
</evidence>
<feature type="domain" description="Zn(2)-C6 fungal-type" evidence="9">
    <location>
        <begin position="21"/>
        <end position="54"/>
    </location>
</feature>
<dbReference type="Gene3D" id="4.10.240.10">
    <property type="entry name" value="Zn(2)-C6 fungal-type DNA-binding domain"/>
    <property type="match status" value="1"/>
</dbReference>
<reference evidence="10 11" key="1">
    <citation type="submission" date="2017-10" db="EMBL/GenBank/DDBJ databases">
        <title>Comparative genomics in systemic dimorphic fungi from Ajellomycetaceae.</title>
        <authorList>
            <person name="Munoz J.F."/>
            <person name="Mcewen J.G."/>
            <person name="Clay O.K."/>
            <person name="Cuomo C.A."/>
        </authorList>
    </citation>
    <scope>NUCLEOTIDE SEQUENCE [LARGE SCALE GENOMIC DNA]</scope>
    <source>
        <strain evidence="10 11">UAMH7299</strain>
    </source>
</reference>
<dbReference type="Proteomes" id="UP000224634">
    <property type="component" value="Unassembled WGS sequence"/>
</dbReference>
<keyword evidence="4" id="KW-0805">Transcription regulation</keyword>
<dbReference type="InterPro" id="IPR007219">
    <property type="entry name" value="XnlR_reg_dom"/>
</dbReference>
<protein>
    <recommendedName>
        <fullName evidence="9">Zn(2)-C6 fungal-type domain-containing protein</fullName>
    </recommendedName>
</protein>
<dbReference type="PROSITE" id="PS50048">
    <property type="entry name" value="ZN2_CY6_FUNGAL_2"/>
    <property type="match status" value="1"/>
</dbReference>
<comment type="subcellular location">
    <subcellularLocation>
        <location evidence="1">Nucleus</location>
    </subcellularLocation>
</comment>
<dbReference type="CDD" id="cd12148">
    <property type="entry name" value="fungal_TF_MHR"/>
    <property type="match status" value="1"/>
</dbReference>
<dbReference type="InterPro" id="IPR001138">
    <property type="entry name" value="Zn2Cys6_DnaBD"/>
</dbReference>
<keyword evidence="6" id="KW-0804">Transcription</keyword>
<name>A0A2B7Z4H8_POLH7</name>
<keyword evidence="3" id="KW-0862">Zinc</keyword>
<keyword evidence="8" id="KW-0175">Coiled coil</keyword>
<dbReference type="Pfam" id="PF00172">
    <property type="entry name" value="Zn_clus"/>
    <property type="match status" value="1"/>
</dbReference>
<evidence type="ECO:0000256" key="2">
    <source>
        <dbReference type="ARBA" id="ARBA00022723"/>
    </source>
</evidence>
<dbReference type="InterPro" id="IPR051615">
    <property type="entry name" value="Transcr_Regulatory_Elem"/>
</dbReference>
<dbReference type="GO" id="GO:0000981">
    <property type="term" value="F:DNA-binding transcription factor activity, RNA polymerase II-specific"/>
    <property type="evidence" value="ECO:0007669"/>
    <property type="project" value="InterPro"/>
</dbReference>
<evidence type="ECO:0000256" key="1">
    <source>
        <dbReference type="ARBA" id="ARBA00004123"/>
    </source>
</evidence>
<keyword evidence="11" id="KW-1185">Reference proteome</keyword>
<keyword evidence="7" id="KW-0539">Nucleus</keyword>
<evidence type="ECO:0000313" key="10">
    <source>
        <dbReference type="EMBL" id="PGH28271.1"/>
    </source>
</evidence>
<evidence type="ECO:0000256" key="8">
    <source>
        <dbReference type="SAM" id="Coils"/>
    </source>
</evidence>
<dbReference type="PANTHER" id="PTHR31313">
    <property type="entry name" value="TY1 ENHANCER ACTIVATOR"/>
    <property type="match status" value="1"/>
</dbReference>
<dbReference type="InterPro" id="IPR036864">
    <property type="entry name" value="Zn2-C6_fun-type_DNA-bd_sf"/>
</dbReference>
<evidence type="ECO:0000256" key="6">
    <source>
        <dbReference type="ARBA" id="ARBA00023163"/>
    </source>
</evidence>
<dbReference type="PROSITE" id="PS00463">
    <property type="entry name" value="ZN2_CY6_FUNGAL_1"/>
    <property type="match status" value="1"/>
</dbReference>
<dbReference type="Pfam" id="PF04082">
    <property type="entry name" value="Fungal_trans"/>
    <property type="match status" value="1"/>
</dbReference>
<dbReference type="GO" id="GO:0006351">
    <property type="term" value="P:DNA-templated transcription"/>
    <property type="evidence" value="ECO:0007669"/>
    <property type="project" value="InterPro"/>
</dbReference>
<evidence type="ECO:0000256" key="3">
    <source>
        <dbReference type="ARBA" id="ARBA00022833"/>
    </source>
</evidence>
<evidence type="ECO:0000256" key="4">
    <source>
        <dbReference type="ARBA" id="ARBA00023015"/>
    </source>
</evidence>
<dbReference type="GO" id="GO:0005634">
    <property type="term" value="C:nucleus"/>
    <property type="evidence" value="ECO:0007669"/>
    <property type="project" value="UniProtKB-SubCell"/>
</dbReference>
<dbReference type="AlphaFoldDB" id="A0A2B7Z4H8"/>
<keyword evidence="5" id="KW-0238">DNA-binding</keyword>
<dbReference type="GO" id="GO:0003677">
    <property type="term" value="F:DNA binding"/>
    <property type="evidence" value="ECO:0007669"/>
    <property type="project" value="UniProtKB-KW"/>
</dbReference>
<gene>
    <name evidence="10" type="ORF">AJ80_00162</name>
</gene>
<proteinExistence type="predicted"/>
<dbReference type="SMART" id="SM00066">
    <property type="entry name" value="GAL4"/>
    <property type="match status" value="1"/>
</dbReference>
<dbReference type="EMBL" id="PDNA01000001">
    <property type="protein sequence ID" value="PGH28271.1"/>
    <property type="molecule type" value="Genomic_DNA"/>
</dbReference>
<dbReference type="SMART" id="SM00906">
    <property type="entry name" value="Fungal_trans"/>
    <property type="match status" value="1"/>
</dbReference>
<keyword evidence="2" id="KW-0479">Metal-binding</keyword>
<dbReference type="SUPFAM" id="SSF57701">
    <property type="entry name" value="Zn2/Cys6 DNA-binding domain"/>
    <property type="match status" value="1"/>
</dbReference>
<dbReference type="STRING" id="1447883.A0A2B7Z4H8"/>
<dbReference type="OrthoDB" id="2154091at2759"/>
<comment type="caution">
    <text evidence="10">The sequence shown here is derived from an EMBL/GenBank/DDBJ whole genome shotgun (WGS) entry which is preliminary data.</text>
</comment>
<evidence type="ECO:0000313" key="11">
    <source>
        <dbReference type="Proteomes" id="UP000224634"/>
    </source>
</evidence>
<dbReference type="CDD" id="cd00067">
    <property type="entry name" value="GAL4"/>
    <property type="match status" value="1"/>
</dbReference>